<dbReference type="GO" id="GO:0005634">
    <property type="term" value="C:nucleus"/>
    <property type="evidence" value="ECO:0007669"/>
    <property type="project" value="TreeGrafter"/>
</dbReference>
<dbReference type="AlphaFoldDB" id="A0A093UWQ8"/>
<dbReference type="eggNOG" id="ENOG502QQEA">
    <property type="taxonomic scope" value="Eukaryota"/>
</dbReference>
<accession>A0A093UWQ8</accession>
<dbReference type="InterPro" id="IPR051164">
    <property type="entry name" value="NmrA-like_oxidored"/>
</dbReference>
<dbReference type="EMBL" id="JPOX01000029">
    <property type="protein sequence ID" value="KFX44360.1"/>
    <property type="molecule type" value="Genomic_DNA"/>
</dbReference>
<proteinExistence type="inferred from homology"/>
<organism evidence="4">
    <name type="scientific">Talaromyces marneffei PM1</name>
    <dbReference type="NCBI Taxonomy" id="1077442"/>
    <lineage>
        <taxon>Eukaryota</taxon>
        <taxon>Fungi</taxon>
        <taxon>Dikarya</taxon>
        <taxon>Ascomycota</taxon>
        <taxon>Pezizomycotina</taxon>
        <taxon>Eurotiomycetes</taxon>
        <taxon>Eurotiomycetidae</taxon>
        <taxon>Eurotiales</taxon>
        <taxon>Trichocomaceae</taxon>
        <taxon>Talaromyces</taxon>
        <taxon>Talaromyces sect. Talaromyces</taxon>
    </lineage>
</organism>
<protein>
    <submittedName>
        <fullName evidence="4">NmrA-like family domain-containing protein 1</fullName>
    </submittedName>
</protein>
<reference key="1">
    <citation type="journal article" date="2014" name="PLoS Genet.">
        <title>Signature Gene Expression Reveals Novel Clues to the Molecular Mechanisms of Dimorphic Transition in Penicillium marneffei.</title>
        <authorList>
            <person name="Yang E."/>
            <person name="Wang G."/>
            <person name="Cai J."/>
            <person name="Woo P.C."/>
            <person name="Lau S.K."/>
            <person name="Yuen K.-Y."/>
            <person name="Chow W.-N."/>
            <person name="Lin X."/>
        </authorList>
    </citation>
    <scope>NUCLEOTIDE SEQUENCE [LARGE SCALE GENOMIC DNA]</scope>
    <source>
        <strain>PM1</strain>
    </source>
</reference>
<evidence type="ECO:0000256" key="1">
    <source>
        <dbReference type="ARBA" id="ARBA00006328"/>
    </source>
</evidence>
<feature type="domain" description="NmrA-like" evidence="3">
    <location>
        <begin position="2"/>
        <end position="303"/>
    </location>
</feature>
<dbReference type="Gene3D" id="3.40.50.720">
    <property type="entry name" value="NAD(P)-binding Rossmann-like Domain"/>
    <property type="match status" value="1"/>
</dbReference>
<name>A0A093UWQ8_TALMA</name>
<dbReference type="Pfam" id="PF05368">
    <property type="entry name" value="NmrA"/>
    <property type="match status" value="1"/>
</dbReference>
<dbReference type="PANTHER" id="PTHR42748">
    <property type="entry name" value="NITROGEN METABOLITE REPRESSION PROTEIN NMRA FAMILY MEMBER"/>
    <property type="match status" value="1"/>
</dbReference>
<dbReference type="HOGENOM" id="CLU_007383_8_1_1"/>
<gene>
    <name evidence="4" type="ORF">GQ26_0291030</name>
</gene>
<dbReference type="SUPFAM" id="SSF51735">
    <property type="entry name" value="NAD(P)-binding Rossmann-fold domains"/>
    <property type="match status" value="1"/>
</dbReference>
<reference evidence="4" key="2">
    <citation type="journal article" date="2014" name="PLoS Genet.">
        <title>Signature gene expression reveals novel clues to the molecular mechanisms of dimorphic transition in Penicillium marneffei.</title>
        <authorList>
            <person name="Yang E."/>
            <person name="Wang G."/>
            <person name="Cai J."/>
            <person name="Woo P.C."/>
            <person name="Lau S.K."/>
            <person name="Yuen K.-Y."/>
            <person name="Chow W.-N."/>
            <person name="Lin X."/>
        </authorList>
    </citation>
    <scope>NUCLEOTIDE SEQUENCE</scope>
    <source>
        <strain evidence="4">PM1</strain>
    </source>
</reference>
<evidence type="ECO:0000313" key="4">
    <source>
        <dbReference type="EMBL" id="KFX44360.1"/>
    </source>
</evidence>
<evidence type="ECO:0000259" key="3">
    <source>
        <dbReference type="Pfam" id="PF05368"/>
    </source>
</evidence>
<dbReference type="InterPro" id="IPR036291">
    <property type="entry name" value="NAD(P)-bd_dom_sf"/>
</dbReference>
<dbReference type="InterPro" id="IPR008030">
    <property type="entry name" value="NmrA-like"/>
</dbReference>
<keyword evidence="2" id="KW-0521">NADP</keyword>
<comment type="similarity">
    <text evidence="1">Belongs to the NmrA-type oxidoreductase family.</text>
</comment>
<dbReference type="PANTHER" id="PTHR42748:SF11">
    <property type="entry name" value="NMRA-LIKE DOMAIN-CONTAINING PROTEIN"/>
    <property type="match status" value="1"/>
</dbReference>
<dbReference type="CDD" id="cd05251">
    <property type="entry name" value="NmrA_like_SDR_a"/>
    <property type="match status" value="1"/>
</dbReference>
<comment type="caution">
    <text evidence="4">The sequence shown here is derived from an EMBL/GenBank/DDBJ whole genome shotgun (WGS) entry which is preliminary data.</text>
</comment>
<evidence type="ECO:0000256" key="2">
    <source>
        <dbReference type="ARBA" id="ARBA00022857"/>
    </source>
</evidence>
<dbReference type="Gene3D" id="3.90.25.10">
    <property type="entry name" value="UDP-galactose 4-epimerase, domain 1"/>
    <property type="match status" value="1"/>
</dbReference>
<sequence>MSSILAVFGATGVQGGSLIDYVLNDPELSQKYQIRAITRNVNSEKIAQLKNKVEVVQADVSDPVSIDTALMGAHTVFAMTVPSFTPDGLEVEFSHGKTIADAAVRQGVEYLIFSTLPGVNEISGGKYSHVTPFDAKAKIEHYIRDLPIRNAFVSLGFFMQNLHTQPFLGPVPAPDDTWVLARPAPRTSTMPYIDAVANVGNVVGSILAEPEKYEGKTFCAAERLYSLGEIAALLSRSSGKTVVYKQVTLEEFKNSIPFAADVFSDGFGFLEEFGGYWGPSSEKAVDWAVQNTRGKLRSLEEYLEANPIQL</sequence>